<evidence type="ECO:0000256" key="3">
    <source>
        <dbReference type="ARBA" id="ARBA00023163"/>
    </source>
</evidence>
<comment type="caution">
    <text evidence="5">The sequence shown here is derived from an EMBL/GenBank/DDBJ whole genome shotgun (WGS) entry which is preliminary data.</text>
</comment>
<name>A0ABQ2DJJ7_9DEIO</name>
<dbReference type="InterPro" id="IPR046335">
    <property type="entry name" value="LacI/GalR-like_sensor"/>
</dbReference>
<gene>
    <name evidence="5" type="ORF">GCM10008938_52350</name>
</gene>
<protein>
    <submittedName>
        <fullName evidence="5">Transcriptional regulator</fullName>
    </submittedName>
</protein>
<feature type="domain" description="HTH lacI-type" evidence="4">
    <location>
        <begin position="4"/>
        <end position="58"/>
    </location>
</feature>
<proteinExistence type="predicted"/>
<keyword evidence="1" id="KW-0805">Transcription regulation</keyword>
<dbReference type="SUPFAM" id="SSF47413">
    <property type="entry name" value="lambda repressor-like DNA-binding domains"/>
    <property type="match status" value="1"/>
</dbReference>
<organism evidence="5 6">
    <name type="scientific">Deinococcus roseus</name>
    <dbReference type="NCBI Taxonomy" id="392414"/>
    <lineage>
        <taxon>Bacteria</taxon>
        <taxon>Thermotogati</taxon>
        <taxon>Deinococcota</taxon>
        <taxon>Deinococci</taxon>
        <taxon>Deinococcales</taxon>
        <taxon>Deinococcaceae</taxon>
        <taxon>Deinococcus</taxon>
    </lineage>
</organism>
<dbReference type="PROSITE" id="PS50932">
    <property type="entry name" value="HTH_LACI_2"/>
    <property type="match status" value="1"/>
</dbReference>
<dbReference type="CDD" id="cd01392">
    <property type="entry name" value="HTH_LacI"/>
    <property type="match status" value="1"/>
</dbReference>
<keyword evidence="3" id="KW-0804">Transcription</keyword>
<dbReference type="InterPro" id="IPR010982">
    <property type="entry name" value="Lambda_DNA-bd_dom_sf"/>
</dbReference>
<evidence type="ECO:0000313" key="6">
    <source>
        <dbReference type="Proteomes" id="UP000632222"/>
    </source>
</evidence>
<dbReference type="Pfam" id="PF00356">
    <property type="entry name" value="LacI"/>
    <property type="match status" value="1"/>
</dbReference>
<dbReference type="SMART" id="SM00354">
    <property type="entry name" value="HTH_LACI"/>
    <property type="match status" value="1"/>
</dbReference>
<dbReference type="EMBL" id="BMOD01000055">
    <property type="protein sequence ID" value="GGJ59757.1"/>
    <property type="molecule type" value="Genomic_DNA"/>
</dbReference>
<keyword evidence="6" id="KW-1185">Reference proteome</keyword>
<keyword evidence="2" id="KW-0238">DNA-binding</keyword>
<evidence type="ECO:0000313" key="5">
    <source>
        <dbReference type="EMBL" id="GGJ59757.1"/>
    </source>
</evidence>
<dbReference type="PRINTS" id="PR00036">
    <property type="entry name" value="HTHLACI"/>
</dbReference>
<dbReference type="Gene3D" id="3.40.50.2300">
    <property type="match status" value="2"/>
</dbReference>
<dbReference type="Proteomes" id="UP000632222">
    <property type="component" value="Unassembled WGS sequence"/>
</dbReference>
<evidence type="ECO:0000256" key="1">
    <source>
        <dbReference type="ARBA" id="ARBA00023015"/>
    </source>
</evidence>
<dbReference type="InterPro" id="IPR000843">
    <property type="entry name" value="HTH_LacI"/>
</dbReference>
<dbReference type="Gene3D" id="1.10.260.40">
    <property type="entry name" value="lambda repressor-like DNA-binding domains"/>
    <property type="match status" value="1"/>
</dbReference>
<evidence type="ECO:0000259" key="4">
    <source>
        <dbReference type="PROSITE" id="PS50932"/>
    </source>
</evidence>
<dbReference type="PROSITE" id="PS00356">
    <property type="entry name" value="HTH_LACI_1"/>
    <property type="match status" value="1"/>
</dbReference>
<reference evidence="6" key="1">
    <citation type="journal article" date="2019" name="Int. J. Syst. Evol. Microbiol.">
        <title>The Global Catalogue of Microorganisms (GCM) 10K type strain sequencing project: providing services to taxonomists for standard genome sequencing and annotation.</title>
        <authorList>
            <consortium name="The Broad Institute Genomics Platform"/>
            <consortium name="The Broad Institute Genome Sequencing Center for Infectious Disease"/>
            <person name="Wu L."/>
            <person name="Ma J."/>
        </authorList>
    </citation>
    <scope>NUCLEOTIDE SEQUENCE [LARGE SCALE GENOMIC DNA]</scope>
    <source>
        <strain evidence="6">JCM 14370</strain>
    </source>
</reference>
<dbReference type="SUPFAM" id="SSF53822">
    <property type="entry name" value="Periplasmic binding protein-like I"/>
    <property type="match status" value="1"/>
</dbReference>
<dbReference type="PANTHER" id="PTHR30146">
    <property type="entry name" value="LACI-RELATED TRANSCRIPTIONAL REPRESSOR"/>
    <property type="match status" value="1"/>
</dbReference>
<dbReference type="Pfam" id="PF13377">
    <property type="entry name" value="Peripla_BP_3"/>
    <property type="match status" value="1"/>
</dbReference>
<dbReference type="InterPro" id="IPR028082">
    <property type="entry name" value="Peripla_BP_I"/>
</dbReference>
<accession>A0ABQ2DJJ7</accession>
<sequence length="333" mass="37020">MNKPSVLDVARLAGVGTSTVSRVLNNQSNISAQSREKVLRAVEILGYTPNQDARSLRSGQTGAISVVLPLTGTHFYDTLLRHMHQVLSTQEYDLALFPVLGEQRIRRFREASALPYRADALVIASLDPERMYHGKPPFGKPIVLVDSFHRDYHSVCFDNLAAGQMAARHILKSGLPVVFVDVQENPGEFESPVFRDRREGLLQTLQQHHLEPVLTLKTTFQVEGGRAIAQDLYSLLNEKPHFIVAACDDIAVGLLRQLSEAGFQVGRDFLVCGFDDNPLARESALSTVQQPIAEVGEAAAKLLLRALQGELTHLALQTFHPRWQERSTTTFQH</sequence>
<evidence type="ECO:0000256" key="2">
    <source>
        <dbReference type="ARBA" id="ARBA00023125"/>
    </source>
</evidence>
<dbReference type="PANTHER" id="PTHR30146:SF120">
    <property type="entry name" value="ALANINE RACEMASE"/>
    <property type="match status" value="1"/>
</dbReference>
<dbReference type="RefSeq" id="WP_189009519.1">
    <property type="nucleotide sequence ID" value="NZ_BMOD01000055.1"/>
</dbReference>